<dbReference type="Proteomes" id="UP001498398">
    <property type="component" value="Unassembled WGS sequence"/>
</dbReference>
<evidence type="ECO:0000256" key="4">
    <source>
        <dbReference type="ARBA" id="ARBA00023242"/>
    </source>
</evidence>
<sequence>MSLSSTSNIKAQINHNLGPKAPTYFECLHSFVTGKISRTEFDDTLKPILDAPNLIQLHNALIISLFDARSHKRPITPPPELPKPPPRKRRRTLPYQGPDTSDEDLTLRSSRLKRWTVSLGKHERERIRTLQDAPPPVEPPRPRVETDEIMRERGVLLLRERGEPPGSRLPVQLASVTRAPTIQHIADRINLICAQNNLGTPARTVSTLMQLACEVKLKQLITHALTLTTDSLAISSVSLSQSNQPAHHHSQKILSTAAFETLFTVSPADLPNKSAAAMRLALGDRDDEDEDRDLALLRDRENYDQRWQIIALLGERSAVKEVLRGVR</sequence>
<dbReference type="PANTHER" id="PTHR21277">
    <property type="entry name" value="TRANSCRIPTIONAL ADAPTER 1"/>
    <property type="match status" value="1"/>
</dbReference>
<evidence type="ECO:0000313" key="7">
    <source>
        <dbReference type="Proteomes" id="UP001498398"/>
    </source>
</evidence>
<feature type="region of interest" description="Disordered" evidence="5">
    <location>
        <begin position="72"/>
        <end position="105"/>
    </location>
</feature>
<keyword evidence="4" id="KW-0539">Nucleus</keyword>
<organism evidence="6 7">
    <name type="scientific">Marasmiellus scandens</name>
    <dbReference type="NCBI Taxonomy" id="2682957"/>
    <lineage>
        <taxon>Eukaryota</taxon>
        <taxon>Fungi</taxon>
        <taxon>Dikarya</taxon>
        <taxon>Basidiomycota</taxon>
        <taxon>Agaricomycotina</taxon>
        <taxon>Agaricomycetes</taxon>
        <taxon>Agaricomycetidae</taxon>
        <taxon>Agaricales</taxon>
        <taxon>Marasmiineae</taxon>
        <taxon>Omphalotaceae</taxon>
        <taxon>Marasmiellus</taxon>
    </lineage>
</organism>
<protein>
    <recommendedName>
        <fullName evidence="8">Transcriptional regulator of RNA polII, SAGA, subunit-domain-containing protein</fullName>
    </recommendedName>
</protein>
<evidence type="ECO:0008006" key="8">
    <source>
        <dbReference type="Google" id="ProtNLM"/>
    </source>
</evidence>
<keyword evidence="7" id="KW-1185">Reference proteome</keyword>
<evidence type="ECO:0000313" key="6">
    <source>
        <dbReference type="EMBL" id="KAK7466488.1"/>
    </source>
</evidence>
<accession>A0ABR1JV08</accession>
<reference evidence="6 7" key="1">
    <citation type="submission" date="2024-01" db="EMBL/GenBank/DDBJ databases">
        <title>A draft genome for the cacao thread blight pathogen Marasmiellus scandens.</title>
        <authorList>
            <person name="Baruah I.K."/>
            <person name="Leung J."/>
            <person name="Bukari Y."/>
            <person name="Amoako-Attah I."/>
            <person name="Meinhardt L.W."/>
            <person name="Bailey B.A."/>
            <person name="Cohen S.P."/>
        </authorList>
    </citation>
    <scope>NUCLEOTIDE SEQUENCE [LARGE SCALE GENOMIC DNA]</scope>
    <source>
        <strain evidence="6 7">GH-19</strain>
    </source>
</reference>
<dbReference type="EMBL" id="JBANRG010000005">
    <property type="protein sequence ID" value="KAK7466488.1"/>
    <property type="molecule type" value="Genomic_DNA"/>
</dbReference>
<feature type="compositionally biased region" description="Pro residues" evidence="5">
    <location>
        <begin position="75"/>
        <end position="84"/>
    </location>
</feature>
<keyword evidence="3" id="KW-0804">Transcription</keyword>
<gene>
    <name evidence="6" type="ORF">VKT23_005210</name>
</gene>
<dbReference type="Pfam" id="PF12767">
    <property type="entry name" value="SAGA-Tad1"/>
    <property type="match status" value="1"/>
</dbReference>
<dbReference type="PANTHER" id="PTHR21277:SF5">
    <property type="entry name" value="TRANSCRIPTIONAL ADAPTER 1"/>
    <property type="match status" value="1"/>
</dbReference>
<evidence type="ECO:0000256" key="1">
    <source>
        <dbReference type="ARBA" id="ARBA00004123"/>
    </source>
</evidence>
<comment type="subcellular location">
    <subcellularLocation>
        <location evidence="1">Nucleus</location>
    </subcellularLocation>
</comment>
<evidence type="ECO:0000256" key="2">
    <source>
        <dbReference type="ARBA" id="ARBA00023015"/>
    </source>
</evidence>
<evidence type="ECO:0000256" key="3">
    <source>
        <dbReference type="ARBA" id="ARBA00023163"/>
    </source>
</evidence>
<evidence type="ECO:0000256" key="5">
    <source>
        <dbReference type="SAM" id="MobiDB-lite"/>
    </source>
</evidence>
<name>A0ABR1JV08_9AGAR</name>
<proteinExistence type="predicted"/>
<keyword evidence="2" id="KW-0805">Transcription regulation</keyword>
<dbReference type="InterPro" id="IPR024738">
    <property type="entry name" value="Hfi1/Tada1"/>
</dbReference>
<comment type="caution">
    <text evidence="6">The sequence shown here is derived from an EMBL/GenBank/DDBJ whole genome shotgun (WGS) entry which is preliminary data.</text>
</comment>